<organism evidence="2 3">
    <name type="scientific">Epichloe festucae (strain Fl1)</name>
    <dbReference type="NCBI Taxonomy" id="877507"/>
    <lineage>
        <taxon>Eukaryota</taxon>
        <taxon>Fungi</taxon>
        <taxon>Dikarya</taxon>
        <taxon>Ascomycota</taxon>
        <taxon>Pezizomycotina</taxon>
        <taxon>Sordariomycetes</taxon>
        <taxon>Hypocreomycetidae</taxon>
        <taxon>Hypocreales</taxon>
        <taxon>Clavicipitaceae</taxon>
        <taxon>Epichloe</taxon>
    </lineage>
</organism>
<gene>
    <name evidence="2" type="ORF">C2857_001572</name>
</gene>
<feature type="region of interest" description="Disordered" evidence="1">
    <location>
        <begin position="103"/>
        <end position="127"/>
    </location>
</feature>
<dbReference type="EMBL" id="CP031390">
    <property type="protein sequence ID" value="QPH16843.1"/>
    <property type="molecule type" value="Genomic_DNA"/>
</dbReference>
<evidence type="ECO:0000256" key="1">
    <source>
        <dbReference type="SAM" id="MobiDB-lite"/>
    </source>
</evidence>
<dbReference type="InterPro" id="IPR035979">
    <property type="entry name" value="RBD_domain_sf"/>
</dbReference>
<sequence length="394" mass="43813">MYGCAFSMYLTHLPRYLPLEAIRFMSKSYPCGIPAARKTVLVGNKMSQALSDPDRLSPIVKISQDEYKNLVTIAHQYQTLCSNLLNGGVTQEALKLLSLQTSANSDPNESIHASYAPTTSAGRPENGLVPTDIGHVLRSCQDSSLSAGRWERAQALGKGEDSSDDSEFDMLDQPKGPIFDEAPRLEFERVATRTVQLCNLPQGTTLADITSVVRGGLLLDVFLRTRDNTVALSFLHSRDAQAFYDHVHNNGLHINGSKVEVRWSDRQFVLGGHTAHKIGLGACRNLVVRYCNPNHTERKIVDDLEHIHNLVVIHVEFIGGHCFISTNSVNAAMFARTCMMSRLKYKGSRIEWGVDECAQPLHKLPNARSRQAEATSKQTQTYATNRFELLCLEE</sequence>
<dbReference type="CDD" id="cd12261">
    <property type="entry name" value="RRM1_3_MRN1"/>
    <property type="match status" value="1"/>
</dbReference>
<evidence type="ECO:0000313" key="2">
    <source>
        <dbReference type="EMBL" id="QPH16843.1"/>
    </source>
</evidence>
<protein>
    <recommendedName>
        <fullName evidence="4">RRM domain-containing protein</fullName>
    </recommendedName>
</protein>
<dbReference type="SUPFAM" id="SSF54928">
    <property type="entry name" value="RNA-binding domain, RBD"/>
    <property type="match status" value="1"/>
</dbReference>
<dbReference type="GO" id="GO:0003676">
    <property type="term" value="F:nucleic acid binding"/>
    <property type="evidence" value="ECO:0007669"/>
    <property type="project" value="InterPro"/>
</dbReference>
<evidence type="ECO:0008006" key="4">
    <source>
        <dbReference type="Google" id="ProtNLM"/>
    </source>
</evidence>
<dbReference type="AlphaFoldDB" id="A0A7U3Q2E1"/>
<reference evidence="2 3" key="1">
    <citation type="journal article" date="2018" name="PLoS Genet.">
        <title>Repeat elements organise 3D genome structure and mediate transcription in the filamentous fungus Epichloe festucae.</title>
        <authorList>
            <person name="Winter D.J."/>
            <person name="Ganley A.R.D."/>
            <person name="Young C.A."/>
            <person name="Liachko I."/>
            <person name="Schardl C.L."/>
            <person name="Dupont P.Y."/>
            <person name="Berry D."/>
            <person name="Ram A."/>
            <person name="Scott B."/>
            <person name="Cox M.P."/>
        </authorList>
    </citation>
    <scope>NUCLEOTIDE SEQUENCE [LARGE SCALE GENOMIC DNA]</scope>
    <source>
        <strain evidence="2 3">Fl1</strain>
    </source>
</reference>
<dbReference type="Proteomes" id="UP000594364">
    <property type="component" value="Chromosome 6"/>
</dbReference>
<dbReference type="OrthoDB" id="4959365at2759"/>
<accession>A0A7U3Q2E1</accession>
<keyword evidence="3" id="KW-1185">Reference proteome</keyword>
<evidence type="ECO:0000313" key="3">
    <source>
        <dbReference type="Proteomes" id="UP000594364"/>
    </source>
</evidence>
<name>A0A7U3Q2E1_EPIFF</name>
<proteinExistence type="predicted"/>